<reference evidence="1 2" key="1">
    <citation type="submission" date="2023-12" db="EMBL/GenBank/DDBJ databases">
        <title>Baltic Sea Cyanobacteria.</title>
        <authorList>
            <person name="Delbaje E."/>
            <person name="Fewer D.P."/>
            <person name="Shishido T.K."/>
        </authorList>
    </citation>
    <scope>NUCLEOTIDE SEQUENCE [LARGE SCALE GENOMIC DNA]</scope>
    <source>
        <strain evidence="1 2">UHCC 0060</strain>
    </source>
</reference>
<gene>
    <name evidence="1" type="ORF">VB695_16010</name>
</gene>
<proteinExistence type="predicted"/>
<protein>
    <submittedName>
        <fullName evidence="1">Uncharacterized protein</fullName>
    </submittedName>
</protein>
<accession>A0ABU5UTG0</accession>
<sequence>MNNDWIEIWVDDSISTNLLEDGSYGEEPTFAINAFCCWGDPSETHASTAYPEYGSVWFQWNNFTPWR</sequence>
<dbReference type="RefSeq" id="WP_323244608.1">
    <property type="nucleotide sequence ID" value="NZ_JAYGHK010000053.1"/>
</dbReference>
<dbReference type="Proteomes" id="UP001303285">
    <property type="component" value="Unassembled WGS sequence"/>
</dbReference>
<organism evidence="1 2">
    <name type="scientific">Nodularia spumigena UHCC 0060</name>
    <dbReference type="NCBI Taxonomy" id="3110300"/>
    <lineage>
        <taxon>Bacteria</taxon>
        <taxon>Bacillati</taxon>
        <taxon>Cyanobacteriota</taxon>
        <taxon>Cyanophyceae</taxon>
        <taxon>Nostocales</taxon>
        <taxon>Nodulariaceae</taxon>
        <taxon>Nodularia</taxon>
    </lineage>
</organism>
<comment type="caution">
    <text evidence="1">The sequence shown here is derived from an EMBL/GenBank/DDBJ whole genome shotgun (WGS) entry which is preliminary data.</text>
</comment>
<evidence type="ECO:0000313" key="1">
    <source>
        <dbReference type="EMBL" id="MEA5609554.1"/>
    </source>
</evidence>
<keyword evidence="2" id="KW-1185">Reference proteome</keyword>
<name>A0ABU5UTG0_NODSP</name>
<dbReference type="EMBL" id="JAYGHK010000053">
    <property type="protein sequence ID" value="MEA5609554.1"/>
    <property type="molecule type" value="Genomic_DNA"/>
</dbReference>
<evidence type="ECO:0000313" key="2">
    <source>
        <dbReference type="Proteomes" id="UP001303285"/>
    </source>
</evidence>